<evidence type="ECO:0000256" key="1">
    <source>
        <dbReference type="SAM" id="MobiDB-lite"/>
    </source>
</evidence>
<sequence length="156" mass="17287">MPEATDIPLVQKLGIREGTRMCTVNAPANFREVLGDLPLAVEWANRLRGPLDLAVAFHAKRSGLVANWPALLAAVLPDGAIWIAWPKKASGLETDLTDIEIREVLTRRGWIDNKVCAIDDTWTALRFVVRKEVRKKRSGGPNKPAKLLGRRPGAHR</sequence>
<gene>
    <name evidence="2" type="ORF">UFOPK3376_01626</name>
</gene>
<name>A0A6J7EPA5_9ZZZZ</name>
<reference evidence="2" key="1">
    <citation type="submission" date="2020-05" db="EMBL/GenBank/DDBJ databases">
        <authorList>
            <person name="Chiriac C."/>
            <person name="Salcher M."/>
            <person name="Ghai R."/>
            <person name="Kavagutti S V."/>
        </authorList>
    </citation>
    <scope>NUCLEOTIDE SEQUENCE</scope>
</reference>
<accession>A0A6J7EPA5</accession>
<organism evidence="2">
    <name type="scientific">freshwater metagenome</name>
    <dbReference type="NCBI Taxonomy" id="449393"/>
    <lineage>
        <taxon>unclassified sequences</taxon>
        <taxon>metagenomes</taxon>
        <taxon>ecological metagenomes</taxon>
    </lineage>
</organism>
<evidence type="ECO:0000313" key="2">
    <source>
        <dbReference type="EMBL" id="CAB4881989.1"/>
    </source>
</evidence>
<dbReference type="AlphaFoldDB" id="A0A6J7EPA5"/>
<dbReference type="EMBL" id="CAFBLP010000038">
    <property type="protein sequence ID" value="CAB4881989.1"/>
    <property type="molecule type" value="Genomic_DNA"/>
</dbReference>
<proteinExistence type="predicted"/>
<feature type="region of interest" description="Disordered" evidence="1">
    <location>
        <begin position="136"/>
        <end position="156"/>
    </location>
</feature>
<protein>
    <submittedName>
        <fullName evidence="2">Unannotated protein</fullName>
    </submittedName>
</protein>